<feature type="compositionally biased region" description="Basic residues" evidence="1">
    <location>
        <begin position="558"/>
        <end position="569"/>
    </location>
</feature>
<feature type="compositionally biased region" description="Polar residues" evidence="1">
    <location>
        <begin position="641"/>
        <end position="651"/>
    </location>
</feature>
<feature type="compositionally biased region" description="Low complexity" evidence="1">
    <location>
        <begin position="705"/>
        <end position="724"/>
    </location>
</feature>
<feature type="compositionally biased region" description="Polar residues" evidence="1">
    <location>
        <begin position="732"/>
        <end position="751"/>
    </location>
</feature>
<sequence>MMGDLLEYFEARSRSLDNMEAMSKSNCPLESKYASCIRFNGVPILPPVMTTRRKEEMQTYRRQAMKKENTRKSRHREQLVAKVQSIVAEVEERRAQRPSRSSASSPAGSDTSSSSRLSAPRTRIAYGRTSPTPQRMVQGRVSPSPVSYRDRERVNPATSKTGIPKAQIGKPTKSNLLNVASKIKSKSEQDISKMSEWTVVDQRSAAQNSKMKMAKNDKAVVQKGGKPKIDKTGSSEKKAGQNSTLNNLKRASSMSSLPNPAKIQGIPVPKPPTSPMSRQQQRRAMLGMSGQFSMSNPDLRTIDKSDSETSRSEDSPTHRRKKLQKTSQQSVSDPDITRIGQDSEKKKTTSPKKVPSKESKPSSVTNHGQKSATNKQNDMSSSQLNGNSSVKVASNEREERLDSLTDFPSLEECNSLPQEFGGMPLSSVRQQQISHVLSKLSKCLNIQDTLSTMNSTGSVETNQFNVQQDEKAGSSKNTSTNRQRPQVGTSVTSVQSERDSVSGSNPAYSDASSSSYVQTPPSHNSSGLSSGPSSSAAGNTSYGSSSSTSAVSAGGAQHQRRMSPKGGKSKVHFASFLTEISTSASQSLEGRISVRKMDITPQNSPHVSMDMSDGASKEDCVDGKLSLQIPPKNLYDLGSSDRPQGSNTESMLSKVALSPEESESPTTPGELFNAGGGLPFHGYGMEVENNTSDKENEYHDGQKVISSSGFIESSEIAPSSSQSGRSERNSRIQSVKTSTKSLNSDDGSQCSTLKASQDLLKREMGIDMKSSGEQDTKLSTEEQPVITDAEYNYQRQQLSTTGNVQNQGSKQSGTELQWRSGEQNDTSKDAAKTVFKPGHARKGSYTLQQPSPVLLQAVSQDFTASNGVVTGNTLSRPVQRKLDMDTATQGVQNQITQENISLHSSTEEEGKAEHIQRYLNQVQNHSGGKPTVPSVPKNLSAKMEDIPPPIDISDAIQSFTASLQSIEDMSEEDLLKIQTDHFNRLRNVLIQQQKQQLEELFVHQRREQLKLQDEISSFQQKIKDSQDLSLEHSPLNASHIHPPYPGQGGQQDFAYMASPSLYFNPRDRENNSDISTFSKTTPKQSLQFANHSTPVAQKLQTSHTIPSQETLHTSHWQNAYTSRGNDLAYSPEMKRYFDRVSACVKGYLTRRLIKTEKVQEIIKTIQDTKQFAYKFQAETPIRLGQVSNQDRYLLDRIIAQLQSALLDIHEVFFVIPVWERMSLISQSRQLWEEKRLRESNTTRSSVSSSQPRISSATLKAMERKRRAQYPLTLYNVLHKTLYDYTSV</sequence>
<feature type="compositionally biased region" description="Basic and acidic residues" evidence="1">
    <location>
        <begin position="691"/>
        <end position="702"/>
    </location>
</feature>
<feature type="region of interest" description="Disordered" evidence="1">
    <location>
        <begin position="89"/>
        <end position="170"/>
    </location>
</feature>
<name>A0AA88XRI5_PINIB</name>
<comment type="caution">
    <text evidence="2">The sequence shown here is derived from an EMBL/GenBank/DDBJ whole genome shotgun (WGS) entry which is preliminary data.</text>
</comment>
<dbReference type="GO" id="GO:1903723">
    <property type="term" value="P:negative regulation of centriole elongation"/>
    <property type="evidence" value="ECO:0007669"/>
    <property type="project" value="TreeGrafter"/>
</dbReference>
<protein>
    <submittedName>
        <fullName evidence="2">Uncharacterized protein</fullName>
    </submittedName>
</protein>
<accession>A0AA88XRI5</accession>
<dbReference type="InterPro" id="IPR033207">
    <property type="entry name" value="CCP110"/>
</dbReference>
<dbReference type="GO" id="GO:0032465">
    <property type="term" value="P:regulation of cytokinesis"/>
    <property type="evidence" value="ECO:0007669"/>
    <property type="project" value="InterPro"/>
</dbReference>
<feature type="region of interest" description="Disordered" evidence="1">
    <location>
        <begin position="799"/>
        <end position="830"/>
    </location>
</feature>
<proteinExistence type="predicted"/>
<organism evidence="2 3">
    <name type="scientific">Pinctada imbricata</name>
    <name type="common">Atlantic pearl-oyster</name>
    <name type="synonym">Pinctada martensii</name>
    <dbReference type="NCBI Taxonomy" id="66713"/>
    <lineage>
        <taxon>Eukaryota</taxon>
        <taxon>Metazoa</taxon>
        <taxon>Spiralia</taxon>
        <taxon>Lophotrochozoa</taxon>
        <taxon>Mollusca</taxon>
        <taxon>Bivalvia</taxon>
        <taxon>Autobranchia</taxon>
        <taxon>Pteriomorphia</taxon>
        <taxon>Pterioida</taxon>
        <taxon>Pterioidea</taxon>
        <taxon>Pteriidae</taxon>
        <taxon>Pinctada</taxon>
    </lineage>
</organism>
<feature type="compositionally biased region" description="Polar residues" evidence="1">
    <location>
        <begin position="474"/>
        <end position="495"/>
    </location>
</feature>
<dbReference type="PANTHER" id="PTHR13594:SF1">
    <property type="entry name" value="CENTRIOLAR COILED-COIL PROTEIN OF 110 KDA"/>
    <property type="match status" value="1"/>
</dbReference>
<dbReference type="Proteomes" id="UP001186944">
    <property type="component" value="Unassembled WGS sequence"/>
</dbReference>
<feature type="region of interest" description="Disordered" evidence="1">
    <location>
        <begin position="206"/>
        <end position="418"/>
    </location>
</feature>
<evidence type="ECO:0000313" key="2">
    <source>
        <dbReference type="EMBL" id="KAK3090992.1"/>
    </source>
</evidence>
<feature type="compositionally biased region" description="Polar residues" evidence="1">
    <location>
        <begin position="799"/>
        <end position="824"/>
    </location>
</feature>
<gene>
    <name evidence="2" type="ORF">FSP39_016305</name>
</gene>
<feature type="compositionally biased region" description="Basic and acidic residues" evidence="1">
    <location>
        <begin position="394"/>
        <end position="403"/>
    </location>
</feature>
<dbReference type="GO" id="GO:0032053">
    <property type="term" value="P:ciliary basal body organization"/>
    <property type="evidence" value="ECO:0007669"/>
    <property type="project" value="TreeGrafter"/>
</dbReference>
<dbReference type="GO" id="GO:0007099">
    <property type="term" value="P:centriole replication"/>
    <property type="evidence" value="ECO:0007669"/>
    <property type="project" value="InterPro"/>
</dbReference>
<feature type="region of interest" description="Disordered" evidence="1">
    <location>
        <begin position="631"/>
        <end position="751"/>
    </location>
</feature>
<feature type="region of interest" description="Disordered" evidence="1">
    <location>
        <begin position="468"/>
        <end position="569"/>
    </location>
</feature>
<feature type="compositionally biased region" description="Basic and acidic residues" evidence="1">
    <location>
        <begin position="227"/>
        <end position="239"/>
    </location>
</feature>
<dbReference type="EMBL" id="VSWD01000010">
    <property type="protein sequence ID" value="KAK3090992.1"/>
    <property type="molecule type" value="Genomic_DNA"/>
</dbReference>
<feature type="compositionally biased region" description="Low complexity" evidence="1">
    <location>
        <begin position="502"/>
        <end position="556"/>
    </location>
</feature>
<feature type="compositionally biased region" description="Polar residues" evidence="1">
    <location>
        <begin position="366"/>
        <end position="392"/>
    </location>
</feature>
<feature type="compositionally biased region" description="Polar residues" evidence="1">
    <location>
        <begin position="240"/>
        <end position="258"/>
    </location>
</feature>
<dbReference type="Pfam" id="PF16025">
    <property type="entry name" value="CaM_bind"/>
    <property type="match status" value="1"/>
</dbReference>
<evidence type="ECO:0000313" key="3">
    <source>
        <dbReference type="Proteomes" id="UP001186944"/>
    </source>
</evidence>
<feature type="compositionally biased region" description="Low complexity" evidence="1">
    <location>
        <begin position="98"/>
        <end position="116"/>
    </location>
</feature>
<reference evidence="2" key="1">
    <citation type="submission" date="2019-08" db="EMBL/GenBank/DDBJ databases">
        <title>The improved chromosome-level genome for the pearl oyster Pinctada fucata martensii using PacBio sequencing and Hi-C.</title>
        <authorList>
            <person name="Zheng Z."/>
        </authorList>
    </citation>
    <scope>NUCLEOTIDE SEQUENCE</scope>
    <source>
        <strain evidence="2">ZZ-2019</strain>
        <tissue evidence="2">Adductor muscle</tissue>
    </source>
</reference>
<evidence type="ECO:0000256" key="1">
    <source>
        <dbReference type="SAM" id="MobiDB-lite"/>
    </source>
</evidence>
<feature type="region of interest" description="Disordered" evidence="1">
    <location>
        <begin position="595"/>
        <end position="619"/>
    </location>
</feature>
<dbReference type="GO" id="GO:0005814">
    <property type="term" value="C:centriole"/>
    <property type="evidence" value="ECO:0007669"/>
    <property type="project" value="InterPro"/>
</dbReference>
<feature type="compositionally biased region" description="Basic and acidic residues" evidence="1">
    <location>
        <begin position="300"/>
        <end position="317"/>
    </location>
</feature>
<dbReference type="PANTHER" id="PTHR13594">
    <property type="entry name" value="CENTRIOLAR COILED-COIL PROTEIN OF 110 KDA"/>
    <property type="match status" value="1"/>
</dbReference>
<keyword evidence="3" id="KW-1185">Reference proteome</keyword>